<keyword evidence="7" id="KW-0040">ANK repeat</keyword>
<evidence type="ECO:0000256" key="2">
    <source>
        <dbReference type="ARBA" id="ARBA00004777"/>
    </source>
</evidence>
<comment type="pathway">
    <text evidence="2">One-carbon metabolism; tetrahydrofolate interconversion.</text>
</comment>
<dbReference type="Pfam" id="PF21895">
    <property type="entry name" value="MTHFR_C"/>
    <property type="match status" value="1"/>
</dbReference>
<dbReference type="Pfam" id="PF02219">
    <property type="entry name" value="MTHFR"/>
    <property type="match status" value="1"/>
</dbReference>
<feature type="domain" description="MTHFR SAM-binding regulatory" evidence="9">
    <location>
        <begin position="312"/>
        <end position="596"/>
    </location>
</feature>
<feature type="repeat" description="ANK" evidence="7">
    <location>
        <begin position="809"/>
        <end position="842"/>
    </location>
</feature>
<evidence type="ECO:0000256" key="6">
    <source>
        <dbReference type="ARBA" id="ARBA00023002"/>
    </source>
</evidence>
<protein>
    <submittedName>
        <fullName evidence="10">Methylenetetrahydrofolate reductase</fullName>
    </submittedName>
</protein>
<evidence type="ECO:0000256" key="4">
    <source>
        <dbReference type="ARBA" id="ARBA00022630"/>
    </source>
</evidence>
<feature type="repeat" description="ANK" evidence="7">
    <location>
        <begin position="776"/>
        <end position="808"/>
    </location>
</feature>
<feature type="compositionally biased region" description="Basic and acidic residues" evidence="8">
    <location>
        <begin position="676"/>
        <end position="685"/>
    </location>
</feature>
<dbReference type="EMBL" id="CAXAMM010042054">
    <property type="protein sequence ID" value="CAK9102743.1"/>
    <property type="molecule type" value="Genomic_DNA"/>
</dbReference>
<dbReference type="Pfam" id="PF12796">
    <property type="entry name" value="Ank_2"/>
    <property type="match status" value="1"/>
</dbReference>
<feature type="region of interest" description="Disordered" evidence="8">
    <location>
        <begin position="664"/>
        <end position="721"/>
    </location>
</feature>
<dbReference type="PROSITE" id="PS50297">
    <property type="entry name" value="ANK_REP_REGION"/>
    <property type="match status" value="1"/>
</dbReference>
<evidence type="ECO:0000256" key="3">
    <source>
        <dbReference type="ARBA" id="ARBA00006743"/>
    </source>
</evidence>
<dbReference type="InterPro" id="IPR002110">
    <property type="entry name" value="Ankyrin_rpt"/>
</dbReference>
<dbReference type="SUPFAM" id="SSF51730">
    <property type="entry name" value="FAD-linked oxidoreductase"/>
    <property type="match status" value="1"/>
</dbReference>
<dbReference type="InterPro" id="IPR036770">
    <property type="entry name" value="Ankyrin_rpt-contain_sf"/>
</dbReference>
<evidence type="ECO:0000256" key="1">
    <source>
        <dbReference type="ARBA" id="ARBA00001974"/>
    </source>
</evidence>
<dbReference type="InterPro" id="IPR003171">
    <property type="entry name" value="Mehydrof_redctse-like"/>
</dbReference>
<comment type="cofactor">
    <cofactor evidence="1">
        <name>FAD</name>
        <dbReference type="ChEBI" id="CHEBI:57692"/>
    </cofactor>
</comment>
<evidence type="ECO:0000256" key="8">
    <source>
        <dbReference type="SAM" id="MobiDB-lite"/>
    </source>
</evidence>
<dbReference type="PANTHER" id="PTHR45754:SF3">
    <property type="entry name" value="METHYLENETETRAHYDROFOLATE REDUCTASE (NADPH)"/>
    <property type="match status" value="1"/>
</dbReference>
<keyword evidence="6" id="KW-0560">Oxidoreductase</keyword>
<reference evidence="10 11" key="1">
    <citation type="submission" date="2024-02" db="EMBL/GenBank/DDBJ databases">
        <authorList>
            <person name="Chen Y."/>
            <person name="Shah S."/>
            <person name="Dougan E. K."/>
            <person name="Thang M."/>
            <person name="Chan C."/>
        </authorList>
    </citation>
    <scope>NUCLEOTIDE SEQUENCE [LARGE SCALE GENOMIC DNA]</scope>
</reference>
<keyword evidence="11" id="KW-1185">Reference proteome</keyword>
<evidence type="ECO:0000259" key="9">
    <source>
        <dbReference type="Pfam" id="PF21895"/>
    </source>
</evidence>
<dbReference type="Gene3D" id="1.25.40.20">
    <property type="entry name" value="Ankyrin repeat-containing domain"/>
    <property type="match status" value="1"/>
</dbReference>
<dbReference type="PROSITE" id="PS50088">
    <property type="entry name" value="ANK_REPEAT"/>
    <property type="match status" value="2"/>
</dbReference>
<organism evidence="10 11">
    <name type="scientific">Durusdinium trenchii</name>
    <dbReference type="NCBI Taxonomy" id="1381693"/>
    <lineage>
        <taxon>Eukaryota</taxon>
        <taxon>Sar</taxon>
        <taxon>Alveolata</taxon>
        <taxon>Dinophyceae</taxon>
        <taxon>Suessiales</taxon>
        <taxon>Symbiodiniaceae</taxon>
        <taxon>Durusdinium</taxon>
    </lineage>
</organism>
<evidence type="ECO:0000313" key="11">
    <source>
        <dbReference type="Proteomes" id="UP001642464"/>
    </source>
</evidence>
<accession>A0ABP0RT12</accession>
<dbReference type="SMART" id="SM00248">
    <property type="entry name" value="ANK"/>
    <property type="match status" value="2"/>
</dbReference>
<evidence type="ECO:0000256" key="7">
    <source>
        <dbReference type="PROSITE-ProRule" id="PRU00023"/>
    </source>
</evidence>
<gene>
    <name evidence="10" type="ORF">SCF082_LOCUS48023</name>
</gene>
<proteinExistence type="inferred from homology"/>
<name>A0ABP0RT12_9DINO</name>
<dbReference type="Proteomes" id="UP001642464">
    <property type="component" value="Unassembled WGS sequence"/>
</dbReference>
<comment type="similarity">
    <text evidence="3">Belongs to the methylenetetrahydrofolate reductase family.</text>
</comment>
<comment type="caution">
    <text evidence="10">The sequence shown here is derived from an EMBL/GenBank/DDBJ whole genome shotgun (WGS) entry which is preliminary data.</text>
</comment>
<dbReference type="InterPro" id="IPR029041">
    <property type="entry name" value="FAD-linked_oxidoreductase-like"/>
</dbReference>
<dbReference type="CDD" id="cd00537">
    <property type="entry name" value="MTHFR"/>
    <property type="match status" value="1"/>
</dbReference>
<dbReference type="Gene3D" id="3.20.20.220">
    <property type="match status" value="1"/>
</dbReference>
<feature type="compositionally biased region" description="Basic and acidic residues" evidence="8">
    <location>
        <begin position="697"/>
        <end position="721"/>
    </location>
</feature>
<dbReference type="SUPFAM" id="SSF48403">
    <property type="entry name" value="Ankyrin repeat"/>
    <property type="match status" value="1"/>
</dbReference>
<keyword evidence="4" id="KW-0285">Flavoprotein</keyword>
<keyword evidence="5" id="KW-0274">FAD</keyword>
<evidence type="ECO:0000256" key="5">
    <source>
        <dbReference type="ARBA" id="ARBA00022827"/>
    </source>
</evidence>
<sequence>MSLLERLQAKQVEREVFYSFEYFPPSTERGRRNLQLRIDRMVDMQPLFVDVTSRSGSAEDTLELCQDILRFCGVDVMMHLTCVGMTKEDVVSLLTRAKQAGIRNVLALRGDLPQPQGGDAPFVPKEGELTRALDLVRIIRSEFGSYFTVAVAGYPEGLGLDQDADEETRTANRDEHIQILKQKVDAGADLCITQAFFDAEVFKSFVRASRAAGIRPSTPIIPGILPIHSFNSIMSLTKHLGVSLPEKVRTRLLELKGDRKAISEFGIALAGEMSLDLLNSGSAHGLHFYTFNLEHAVRQVLEEKLKVTQQSVLPWRPSADPKRLDEDVRPIFWANRPKSYLLRTERWEQFPSGRWGDLAGTDLLRSLQESDDVVVRDSLFDRSDIKRKAWGEALHTEADVFRVFADFIEGSVPFLPWCEESLHLETSTIKTKLEAINRAGMLTINSQPRVNAAPSDDPKFGWGPSDGYVYQKAYIEFFTSPKKLRFLIDLLQAPQFADRQLIFHATDAKGNTYSNARNMKPCAVTWGVFPGKEVIQPTVVDPDTFLIWKDEAFSLWIRGWAAIYDEDSPSADLLHDMHDEYFLVNIVDNDFVNGNIFDLFDKLVEAAPQRLPRVIGWQGVTPPRLPAASLAARLRRTKWIEWNLSMQAPDERFLSQRSRKSGRRAVVAADARAGQARRESYDSTDHFGVIPSGYGQHADRKPSKRKEQYQHHHDPRSEEDLQQLHHYSNSNYYHHGDRQEEYHDYAAAGGQYAVSLGANEHEERKEDNEMDVRDHFGNSVLSIACQNGLKRIAKLALRRGADINAVNHRGNTPLHFCYMYQYGETLGAYLISKGADPMVRNVEGQLCHETQPAGETSFYV</sequence>
<evidence type="ECO:0000313" key="10">
    <source>
        <dbReference type="EMBL" id="CAK9102743.1"/>
    </source>
</evidence>
<dbReference type="InterPro" id="IPR053806">
    <property type="entry name" value="MTHFR_C"/>
</dbReference>
<feature type="compositionally biased region" description="Low complexity" evidence="8">
    <location>
        <begin position="664"/>
        <end position="674"/>
    </location>
</feature>
<dbReference type="PANTHER" id="PTHR45754">
    <property type="entry name" value="METHYLENETETRAHYDROFOLATE REDUCTASE"/>
    <property type="match status" value="1"/>
</dbReference>